<evidence type="ECO:0000313" key="5">
    <source>
        <dbReference type="EMBL" id="MFC5711307.1"/>
    </source>
</evidence>
<dbReference type="InterPro" id="IPR050881">
    <property type="entry name" value="LL-DAP_aminotransferase"/>
</dbReference>
<dbReference type="Gene3D" id="3.40.640.10">
    <property type="entry name" value="Type I PLP-dependent aspartate aminotransferase-like (Major domain)"/>
    <property type="match status" value="1"/>
</dbReference>
<keyword evidence="6" id="KW-1185">Reference proteome</keyword>
<comment type="caution">
    <text evidence="5">The sequence shown here is derived from an EMBL/GenBank/DDBJ whole genome shotgun (WGS) entry which is preliminary data.</text>
</comment>
<keyword evidence="2 5" id="KW-0032">Aminotransferase</keyword>
<sequence length="402" mass="44636">MDFKRSEIMDQLPKQYFAHLVKTVNELKNTGADIINLGQGNPDQPTPPHIVDSMKSAVEKYENHRYPPFRGHSYVKEAAASFYQQQFGVELDPEKEVCVLFGGKGGLVEVSQCLLNKGDTALVPDPGYPDYWSGVALAGGQMEMMPLIKENHFLPDFTEVSAESLKKGKLMFLNYPNNPTGAAANKEFFEETVKVAREHDLCVVHDFAYGSIGFDNKKPLSFLETEGAKETGIEIFTLSKTYNMAGWRIAFAVGNASVIEMLNLYQDHMYVSIFGAVQEAAATALTGSQDCVEELVQMYEERRNTLIKGLHSIGWQVEAPAGSFFAWLPCPDGMTSDETAELLLHEAYVAVAPGRGFGEHGEGYIRVALTEEKERLEEAVERIKRCLGDRGTHSGAWHHSQP</sequence>
<dbReference type="GO" id="GO:0008483">
    <property type="term" value="F:transaminase activity"/>
    <property type="evidence" value="ECO:0007669"/>
    <property type="project" value="UniProtKB-KW"/>
</dbReference>
<dbReference type="PANTHER" id="PTHR42832:SF3">
    <property type="entry name" value="L-GLUTAMINE--4-(METHYLSULFANYL)-2-OXOBUTANOATE AMINOTRANSFERASE"/>
    <property type="match status" value="1"/>
</dbReference>
<dbReference type="Proteomes" id="UP001596142">
    <property type="component" value="Unassembled WGS sequence"/>
</dbReference>
<accession>A0ABW0YKQ2</accession>
<dbReference type="SUPFAM" id="SSF53383">
    <property type="entry name" value="PLP-dependent transferases"/>
    <property type="match status" value="1"/>
</dbReference>
<dbReference type="InterPro" id="IPR015422">
    <property type="entry name" value="PyrdxlP-dep_Trfase_small"/>
</dbReference>
<evidence type="ECO:0000256" key="1">
    <source>
        <dbReference type="ARBA" id="ARBA00001933"/>
    </source>
</evidence>
<dbReference type="CDD" id="cd00609">
    <property type="entry name" value="AAT_like"/>
    <property type="match status" value="1"/>
</dbReference>
<keyword evidence="3" id="KW-0808">Transferase</keyword>
<dbReference type="RefSeq" id="WP_385937350.1">
    <property type="nucleotide sequence ID" value="NZ_JBHSOZ010000002.1"/>
</dbReference>
<gene>
    <name evidence="5" type="ORF">ACFPU1_00780</name>
</gene>
<dbReference type="InterPro" id="IPR015421">
    <property type="entry name" value="PyrdxlP-dep_Trfase_major"/>
</dbReference>
<dbReference type="PANTHER" id="PTHR42832">
    <property type="entry name" value="AMINO ACID AMINOTRANSFERASE"/>
    <property type="match status" value="1"/>
</dbReference>
<evidence type="ECO:0000256" key="2">
    <source>
        <dbReference type="ARBA" id="ARBA00022576"/>
    </source>
</evidence>
<evidence type="ECO:0000259" key="4">
    <source>
        <dbReference type="Pfam" id="PF00155"/>
    </source>
</evidence>
<dbReference type="InterPro" id="IPR015424">
    <property type="entry name" value="PyrdxlP-dep_Trfase"/>
</dbReference>
<dbReference type="EMBL" id="JBHSOZ010000002">
    <property type="protein sequence ID" value="MFC5711307.1"/>
    <property type="molecule type" value="Genomic_DNA"/>
</dbReference>
<name>A0ABW0YKQ2_9BACI</name>
<proteinExistence type="predicted"/>
<evidence type="ECO:0000313" key="6">
    <source>
        <dbReference type="Proteomes" id="UP001596142"/>
    </source>
</evidence>
<feature type="domain" description="Aminotransferase class I/classII large" evidence="4">
    <location>
        <begin position="33"/>
        <end position="383"/>
    </location>
</feature>
<organism evidence="5 6">
    <name type="scientific">Thalassorhabdus alkalitolerans</name>
    <dbReference type="NCBI Taxonomy" id="2282697"/>
    <lineage>
        <taxon>Bacteria</taxon>
        <taxon>Bacillati</taxon>
        <taxon>Bacillota</taxon>
        <taxon>Bacilli</taxon>
        <taxon>Bacillales</taxon>
        <taxon>Bacillaceae</taxon>
        <taxon>Thalassorhabdus</taxon>
    </lineage>
</organism>
<dbReference type="Gene3D" id="3.90.1150.10">
    <property type="entry name" value="Aspartate Aminotransferase, domain 1"/>
    <property type="match status" value="1"/>
</dbReference>
<dbReference type="InterPro" id="IPR004839">
    <property type="entry name" value="Aminotransferase_I/II_large"/>
</dbReference>
<evidence type="ECO:0000256" key="3">
    <source>
        <dbReference type="ARBA" id="ARBA00022679"/>
    </source>
</evidence>
<comment type="cofactor">
    <cofactor evidence="1">
        <name>pyridoxal 5'-phosphate</name>
        <dbReference type="ChEBI" id="CHEBI:597326"/>
    </cofactor>
</comment>
<protein>
    <submittedName>
        <fullName evidence="5">Pyridoxal phosphate-dependent aminotransferase</fullName>
    </submittedName>
</protein>
<dbReference type="Pfam" id="PF00155">
    <property type="entry name" value="Aminotran_1_2"/>
    <property type="match status" value="1"/>
</dbReference>
<reference evidence="6" key="1">
    <citation type="journal article" date="2019" name="Int. J. Syst. Evol. Microbiol.">
        <title>The Global Catalogue of Microorganisms (GCM) 10K type strain sequencing project: providing services to taxonomists for standard genome sequencing and annotation.</title>
        <authorList>
            <consortium name="The Broad Institute Genomics Platform"/>
            <consortium name="The Broad Institute Genome Sequencing Center for Infectious Disease"/>
            <person name="Wu L."/>
            <person name="Ma J."/>
        </authorList>
    </citation>
    <scope>NUCLEOTIDE SEQUENCE [LARGE SCALE GENOMIC DNA]</scope>
    <source>
        <strain evidence="6">CECT 7184</strain>
    </source>
</reference>
<dbReference type="NCBIfam" id="NF005977">
    <property type="entry name" value="PRK08068.1"/>
    <property type="match status" value="1"/>
</dbReference>